<dbReference type="HOGENOM" id="CLU_3088014_0_0_1"/>
<accession>A0A0C3G0U0</accession>
<dbReference type="Proteomes" id="UP000054166">
    <property type="component" value="Unassembled WGS sequence"/>
</dbReference>
<evidence type="ECO:0000313" key="3">
    <source>
        <dbReference type="Proteomes" id="UP000054166"/>
    </source>
</evidence>
<evidence type="ECO:0000256" key="1">
    <source>
        <dbReference type="SAM" id="SignalP"/>
    </source>
</evidence>
<feature type="signal peptide" evidence="1">
    <location>
        <begin position="1"/>
        <end position="24"/>
    </location>
</feature>
<reference evidence="2 3" key="1">
    <citation type="submission" date="2014-04" db="EMBL/GenBank/DDBJ databases">
        <authorList>
            <consortium name="DOE Joint Genome Institute"/>
            <person name="Kuo A."/>
            <person name="Tarkka M."/>
            <person name="Buscot F."/>
            <person name="Kohler A."/>
            <person name="Nagy L.G."/>
            <person name="Floudas D."/>
            <person name="Copeland A."/>
            <person name="Barry K.W."/>
            <person name="Cichocki N."/>
            <person name="Veneault-Fourrey C."/>
            <person name="LaButti K."/>
            <person name="Lindquist E.A."/>
            <person name="Lipzen A."/>
            <person name="Lundell T."/>
            <person name="Morin E."/>
            <person name="Murat C."/>
            <person name="Sun H."/>
            <person name="Tunlid A."/>
            <person name="Henrissat B."/>
            <person name="Grigoriev I.V."/>
            <person name="Hibbett D.S."/>
            <person name="Martin F."/>
            <person name="Nordberg H.P."/>
            <person name="Cantor M.N."/>
            <person name="Hua S.X."/>
        </authorList>
    </citation>
    <scope>NUCLEOTIDE SEQUENCE [LARGE SCALE GENOMIC DNA]</scope>
    <source>
        <strain evidence="2 3">F 1598</strain>
    </source>
</reference>
<keyword evidence="3" id="KW-1185">Reference proteome</keyword>
<name>A0A0C3G0U0_PILCF</name>
<feature type="chain" id="PRO_5002164596" evidence="1">
    <location>
        <begin position="25"/>
        <end position="52"/>
    </location>
</feature>
<dbReference type="AlphaFoldDB" id="A0A0C3G0U0"/>
<dbReference type="EMBL" id="KN832974">
    <property type="protein sequence ID" value="KIM89835.1"/>
    <property type="molecule type" value="Genomic_DNA"/>
</dbReference>
<gene>
    <name evidence="2" type="ORF">PILCRDRAFT_812627</name>
</gene>
<protein>
    <submittedName>
        <fullName evidence="2">Uncharacterized protein</fullName>
    </submittedName>
</protein>
<keyword evidence="1" id="KW-0732">Signal</keyword>
<reference evidence="3" key="2">
    <citation type="submission" date="2015-01" db="EMBL/GenBank/DDBJ databases">
        <title>Evolutionary Origins and Diversification of the Mycorrhizal Mutualists.</title>
        <authorList>
            <consortium name="DOE Joint Genome Institute"/>
            <consortium name="Mycorrhizal Genomics Consortium"/>
            <person name="Kohler A."/>
            <person name="Kuo A."/>
            <person name="Nagy L.G."/>
            <person name="Floudas D."/>
            <person name="Copeland A."/>
            <person name="Barry K.W."/>
            <person name="Cichocki N."/>
            <person name="Veneault-Fourrey C."/>
            <person name="LaButti K."/>
            <person name="Lindquist E.A."/>
            <person name="Lipzen A."/>
            <person name="Lundell T."/>
            <person name="Morin E."/>
            <person name="Murat C."/>
            <person name="Riley R."/>
            <person name="Ohm R."/>
            <person name="Sun H."/>
            <person name="Tunlid A."/>
            <person name="Henrissat B."/>
            <person name="Grigoriev I.V."/>
            <person name="Hibbett D.S."/>
            <person name="Martin F."/>
        </authorList>
    </citation>
    <scope>NUCLEOTIDE SEQUENCE [LARGE SCALE GENOMIC DNA]</scope>
    <source>
        <strain evidence="3">F 1598</strain>
    </source>
</reference>
<organism evidence="2 3">
    <name type="scientific">Piloderma croceum (strain F 1598)</name>
    <dbReference type="NCBI Taxonomy" id="765440"/>
    <lineage>
        <taxon>Eukaryota</taxon>
        <taxon>Fungi</taxon>
        <taxon>Dikarya</taxon>
        <taxon>Basidiomycota</taxon>
        <taxon>Agaricomycotina</taxon>
        <taxon>Agaricomycetes</taxon>
        <taxon>Agaricomycetidae</taxon>
        <taxon>Atheliales</taxon>
        <taxon>Atheliaceae</taxon>
        <taxon>Piloderma</taxon>
    </lineage>
</organism>
<evidence type="ECO:0000313" key="2">
    <source>
        <dbReference type="EMBL" id="KIM89835.1"/>
    </source>
</evidence>
<dbReference type="InParanoid" id="A0A0C3G0U0"/>
<sequence length="52" mass="6313">MFAPPPFFFFRFRFLVFWFRVLDLAVNYDLGFSFVERGRSIDMIERCMHAGL</sequence>
<proteinExistence type="predicted"/>